<name>A0A379FCL4_PROVU</name>
<dbReference type="EMBL" id="UGTW01000001">
    <property type="protein sequence ID" value="SUC17325.1"/>
    <property type="molecule type" value="Genomic_DNA"/>
</dbReference>
<reference evidence="2 3" key="1">
    <citation type="submission" date="2018-06" db="EMBL/GenBank/DDBJ databases">
        <authorList>
            <consortium name="Pathogen Informatics"/>
            <person name="Doyle S."/>
        </authorList>
    </citation>
    <scope>NUCLEOTIDE SEQUENCE [LARGE SCALE GENOMIC DNA]</scope>
    <source>
        <strain evidence="2 3">NCTC10376</strain>
    </source>
</reference>
<proteinExistence type="predicted"/>
<feature type="compositionally biased region" description="Basic and acidic residues" evidence="1">
    <location>
        <begin position="7"/>
        <end position="23"/>
    </location>
</feature>
<sequence>MSNSKQWLEELRRKRKESQEREHDEFMYQTEVLGLQGLSVPTKDFSGDFQ</sequence>
<dbReference type="Proteomes" id="UP000254331">
    <property type="component" value="Unassembled WGS sequence"/>
</dbReference>
<evidence type="ECO:0000313" key="2">
    <source>
        <dbReference type="EMBL" id="SUC17325.1"/>
    </source>
</evidence>
<evidence type="ECO:0000256" key="1">
    <source>
        <dbReference type="SAM" id="MobiDB-lite"/>
    </source>
</evidence>
<organism evidence="2 3">
    <name type="scientific">Proteus vulgaris</name>
    <dbReference type="NCBI Taxonomy" id="585"/>
    <lineage>
        <taxon>Bacteria</taxon>
        <taxon>Pseudomonadati</taxon>
        <taxon>Pseudomonadota</taxon>
        <taxon>Gammaproteobacteria</taxon>
        <taxon>Enterobacterales</taxon>
        <taxon>Morganellaceae</taxon>
        <taxon>Proteus</taxon>
    </lineage>
</organism>
<dbReference type="AlphaFoldDB" id="A0A379FCL4"/>
<gene>
    <name evidence="2" type="ORF">NCTC10376_03268</name>
</gene>
<dbReference type="RefSeq" id="WP_181880522.1">
    <property type="nucleotide sequence ID" value="NZ_UGTW01000001.1"/>
</dbReference>
<evidence type="ECO:0000313" key="3">
    <source>
        <dbReference type="Proteomes" id="UP000254331"/>
    </source>
</evidence>
<feature type="region of interest" description="Disordered" evidence="1">
    <location>
        <begin position="1"/>
        <end position="23"/>
    </location>
</feature>
<accession>A0A379FCL4</accession>
<protein>
    <submittedName>
        <fullName evidence="2">Uncharacterized protein</fullName>
    </submittedName>
</protein>